<reference evidence="2 3" key="1">
    <citation type="submission" date="2020-04" db="EMBL/GenBank/DDBJ databases">
        <authorList>
            <person name="Klaysubun C."/>
            <person name="Duangmal K."/>
            <person name="Lipun K."/>
        </authorList>
    </citation>
    <scope>NUCLEOTIDE SEQUENCE [LARGE SCALE GENOMIC DNA]</scope>
    <source>
        <strain evidence="2 3">DSM 45300</strain>
    </source>
</reference>
<proteinExistence type="predicted"/>
<dbReference type="RefSeq" id="WP_169415226.1">
    <property type="nucleotide sequence ID" value="NZ_JAAXKZ010000117.1"/>
</dbReference>
<keyword evidence="3" id="KW-1185">Reference proteome</keyword>
<dbReference type="Proteomes" id="UP000586918">
    <property type="component" value="Unassembled WGS sequence"/>
</dbReference>
<organism evidence="2 3">
    <name type="scientific">Pseudonocardia bannensis</name>
    <dbReference type="NCBI Taxonomy" id="630973"/>
    <lineage>
        <taxon>Bacteria</taxon>
        <taxon>Bacillati</taxon>
        <taxon>Actinomycetota</taxon>
        <taxon>Actinomycetes</taxon>
        <taxon>Pseudonocardiales</taxon>
        <taxon>Pseudonocardiaceae</taxon>
        <taxon>Pseudonocardia</taxon>
    </lineage>
</organism>
<name>A0A848DPU4_9PSEU</name>
<protein>
    <submittedName>
        <fullName evidence="2">Uncharacterized protein</fullName>
    </submittedName>
</protein>
<feature type="compositionally biased region" description="Basic and acidic residues" evidence="1">
    <location>
        <begin position="76"/>
        <end position="88"/>
    </location>
</feature>
<comment type="caution">
    <text evidence="2">The sequence shown here is derived from an EMBL/GenBank/DDBJ whole genome shotgun (WGS) entry which is preliminary data.</text>
</comment>
<dbReference type="AlphaFoldDB" id="A0A848DPU4"/>
<evidence type="ECO:0000313" key="2">
    <source>
        <dbReference type="EMBL" id="NMH94543.1"/>
    </source>
</evidence>
<gene>
    <name evidence="2" type="ORF">HF519_23795</name>
</gene>
<feature type="region of interest" description="Disordered" evidence="1">
    <location>
        <begin position="76"/>
        <end position="96"/>
    </location>
</feature>
<evidence type="ECO:0000313" key="3">
    <source>
        <dbReference type="Proteomes" id="UP000586918"/>
    </source>
</evidence>
<evidence type="ECO:0000256" key="1">
    <source>
        <dbReference type="SAM" id="MobiDB-lite"/>
    </source>
</evidence>
<dbReference type="EMBL" id="JAAXKZ010000117">
    <property type="protein sequence ID" value="NMH94543.1"/>
    <property type="molecule type" value="Genomic_DNA"/>
</dbReference>
<sequence>MLIWFVATILLLLALVLSVTVLLLPVGLLLGLAALRLYRVGLGLLLPRPREVRKGVRKQVRRWRRKGPVRELDRSARTVRRQAREAGRTVRRRLHR</sequence>
<accession>A0A848DPU4</accession>